<protein>
    <submittedName>
        <fullName evidence="2">Transmembrane protein, putative</fullName>
    </submittedName>
</protein>
<name>G7IAV8_MEDTR</name>
<feature type="transmembrane region" description="Helical" evidence="1">
    <location>
        <begin position="82"/>
        <end position="104"/>
    </location>
</feature>
<dbReference type="HOGENOM" id="CLU_1613266_0_0_1"/>
<gene>
    <name evidence="2" type="ordered locus">MTR_1g108730</name>
</gene>
<reference evidence="2 4" key="1">
    <citation type="journal article" date="2011" name="Nature">
        <title>The Medicago genome provides insight into the evolution of rhizobial symbioses.</title>
        <authorList>
            <person name="Young N.D."/>
            <person name="Debelle F."/>
            <person name="Oldroyd G.E."/>
            <person name="Geurts R."/>
            <person name="Cannon S.B."/>
            <person name="Udvardi M.K."/>
            <person name="Benedito V.A."/>
            <person name="Mayer K.F."/>
            <person name="Gouzy J."/>
            <person name="Schoof H."/>
            <person name="Van de Peer Y."/>
            <person name="Proost S."/>
            <person name="Cook D.R."/>
            <person name="Meyers B.C."/>
            <person name="Spannagl M."/>
            <person name="Cheung F."/>
            <person name="De Mita S."/>
            <person name="Krishnakumar V."/>
            <person name="Gundlach H."/>
            <person name="Zhou S."/>
            <person name="Mudge J."/>
            <person name="Bharti A.K."/>
            <person name="Murray J.D."/>
            <person name="Naoumkina M.A."/>
            <person name="Rosen B."/>
            <person name="Silverstein K.A."/>
            <person name="Tang H."/>
            <person name="Rombauts S."/>
            <person name="Zhao P.X."/>
            <person name="Zhou P."/>
            <person name="Barbe V."/>
            <person name="Bardou P."/>
            <person name="Bechner M."/>
            <person name="Bellec A."/>
            <person name="Berger A."/>
            <person name="Berges H."/>
            <person name="Bidwell S."/>
            <person name="Bisseling T."/>
            <person name="Choisne N."/>
            <person name="Couloux A."/>
            <person name="Denny R."/>
            <person name="Deshpande S."/>
            <person name="Dai X."/>
            <person name="Doyle J.J."/>
            <person name="Dudez A.M."/>
            <person name="Farmer A.D."/>
            <person name="Fouteau S."/>
            <person name="Franken C."/>
            <person name="Gibelin C."/>
            <person name="Gish J."/>
            <person name="Goldstein S."/>
            <person name="Gonzalez A.J."/>
            <person name="Green P.J."/>
            <person name="Hallab A."/>
            <person name="Hartog M."/>
            <person name="Hua A."/>
            <person name="Humphray S.J."/>
            <person name="Jeong D.H."/>
            <person name="Jing Y."/>
            <person name="Jocker A."/>
            <person name="Kenton S.M."/>
            <person name="Kim D.J."/>
            <person name="Klee K."/>
            <person name="Lai H."/>
            <person name="Lang C."/>
            <person name="Lin S."/>
            <person name="Macmil S.L."/>
            <person name="Magdelenat G."/>
            <person name="Matthews L."/>
            <person name="McCorrison J."/>
            <person name="Monaghan E.L."/>
            <person name="Mun J.H."/>
            <person name="Najar F.Z."/>
            <person name="Nicholson C."/>
            <person name="Noirot C."/>
            <person name="O'Bleness M."/>
            <person name="Paule C.R."/>
            <person name="Poulain J."/>
            <person name="Prion F."/>
            <person name="Qin B."/>
            <person name="Qu C."/>
            <person name="Retzel E.F."/>
            <person name="Riddle C."/>
            <person name="Sallet E."/>
            <person name="Samain S."/>
            <person name="Samson N."/>
            <person name="Sanders I."/>
            <person name="Saurat O."/>
            <person name="Scarpelli C."/>
            <person name="Schiex T."/>
            <person name="Segurens B."/>
            <person name="Severin A.J."/>
            <person name="Sherrier D.J."/>
            <person name="Shi R."/>
            <person name="Sims S."/>
            <person name="Singer S.R."/>
            <person name="Sinharoy S."/>
            <person name="Sterck L."/>
            <person name="Viollet A."/>
            <person name="Wang B.B."/>
            <person name="Wang K."/>
            <person name="Wang M."/>
            <person name="Wang X."/>
            <person name="Warfsmann J."/>
            <person name="Weissenbach J."/>
            <person name="White D.D."/>
            <person name="White J.D."/>
            <person name="Wiley G.B."/>
            <person name="Wincker P."/>
            <person name="Xing Y."/>
            <person name="Yang L."/>
            <person name="Yao Z."/>
            <person name="Ying F."/>
            <person name="Zhai J."/>
            <person name="Zhou L."/>
            <person name="Zuber A."/>
            <person name="Denarie J."/>
            <person name="Dixon R.A."/>
            <person name="May G.D."/>
            <person name="Schwartz D.C."/>
            <person name="Rogers J."/>
            <person name="Quetier F."/>
            <person name="Town C.D."/>
            <person name="Roe B.A."/>
        </authorList>
    </citation>
    <scope>NUCLEOTIDE SEQUENCE [LARGE SCALE GENOMIC DNA]</scope>
    <source>
        <strain evidence="2">A17</strain>
        <strain evidence="3 4">cv. Jemalong A17</strain>
    </source>
</reference>
<keyword evidence="1" id="KW-0472">Membrane</keyword>
<dbReference type="AlphaFoldDB" id="G7IAV8"/>
<accession>A0A0C3UUP1</accession>
<organism evidence="2 4">
    <name type="scientific">Medicago truncatula</name>
    <name type="common">Barrel medic</name>
    <name type="synonym">Medicago tribuloides</name>
    <dbReference type="NCBI Taxonomy" id="3880"/>
    <lineage>
        <taxon>Eukaryota</taxon>
        <taxon>Viridiplantae</taxon>
        <taxon>Streptophyta</taxon>
        <taxon>Embryophyta</taxon>
        <taxon>Tracheophyta</taxon>
        <taxon>Spermatophyta</taxon>
        <taxon>Magnoliopsida</taxon>
        <taxon>eudicotyledons</taxon>
        <taxon>Gunneridae</taxon>
        <taxon>Pentapetalae</taxon>
        <taxon>rosids</taxon>
        <taxon>fabids</taxon>
        <taxon>Fabales</taxon>
        <taxon>Fabaceae</taxon>
        <taxon>Papilionoideae</taxon>
        <taxon>50 kb inversion clade</taxon>
        <taxon>NPAAA clade</taxon>
        <taxon>Hologalegina</taxon>
        <taxon>IRL clade</taxon>
        <taxon>Trifolieae</taxon>
        <taxon>Medicago</taxon>
    </lineage>
</organism>
<evidence type="ECO:0000313" key="4">
    <source>
        <dbReference type="Proteomes" id="UP000002051"/>
    </source>
</evidence>
<keyword evidence="1 2" id="KW-0812">Transmembrane</keyword>
<feature type="transmembrane region" description="Helical" evidence="1">
    <location>
        <begin position="116"/>
        <end position="137"/>
    </location>
</feature>
<sequence length="165" mass="18300">MMISEPSLRSIGTSTIRFLLSGYPPLCPRTKPNRFGHEGCVLKSPTSDKIWHEHVFISGGNPQLTSQFCGIVLCPTTISKTWIRACVFMGSISILVNGCPAHMINIQKGLKKGHHLVSFIFMLIVEGLSAFIGKTYALGDFTRFEIGSACLQEHRQYVDDTLLIE</sequence>
<keyword evidence="4" id="KW-1185">Reference proteome</keyword>
<evidence type="ECO:0000313" key="2">
    <source>
        <dbReference type="EMBL" id="AES62829.2"/>
    </source>
</evidence>
<reference evidence="2 4" key="2">
    <citation type="journal article" date="2014" name="BMC Genomics">
        <title>An improved genome release (version Mt4.0) for the model legume Medicago truncatula.</title>
        <authorList>
            <person name="Tang H."/>
            <person name="Krishnakumar V."/>
            <person name="Bidwell S."/>
            <person name="Rosen B."/>
            <person name="Chan A."/>
            <person name="Zhou S."/>
            <person name="Gentzbittel L."/>
            <person name="Childs K.L."/>
            <person name="Yandell M."/>
            <person name="Gundlach H."/>
            <person name="Mayer K.F."/>
            <person name="Schwartz D.C."/>
            <person name="Town C.D."/>
        </authorList>
    </citation>
    <scope>GENOME REANNOTATION</scope>
    <source>
        <strain evidence="3 4">cv. Jemalong A17</strain>
    </source>
</reference>
<proteinExistence type="predicted"/>
<evidence type="ECO:0000256" key="1">
    <source>
        <dbReference type="SAM" id="Phobius"/>
    </source>
</evidence>
<dbReference type="EnsemblPlants" id="AES62829">
    <property type="protein sequence ID" value="AES62829"/>
    <property type="gene ID" value="MTR_1g108730"/>
</dbReference>
<accession>G7IAV8</accession>
<dbReference type="Proteomes" id="UP000002051">
    <property type="component" value="Unassembled WGS sequence"/>
</dbReference>
<evidence type="ECO:0000313" key="3">
    <source>
        <dbReference type="EnsemblPlants" id="AES62829"/>
    </source>
</evidence>
<keyword evidence="1" id="KW-1133">Transmembrane helix</keyword>
<reference evidence="3" key="3">
    <citation type="submission" date="2015-04" db="UniProtKB">
        <authorList>
            <consortium name="EnsemblPlants"/>
        </authorList>
    </citation>
    <scope>IDENTIFICATION</scope>
    <source>
        <strain evidence="3">cv. Jemalong A17</strain>
    </source>
</reference>
<dbReference type="EMBL" id="CM001217">
    <property type="protein sequence ID" value="AES62829.2"/>
    <property type="molecule type" value="Genomic_DNA"/>
</dbReference>
<dbReference type="PaxDb" id="3880-AES62829"/>